<accession>A0A7V9YX26</accession>
<keyword evidence="1" id="KW-0812">Transmembrane</keyword>
<proteinExistence type="predicted"/>
<name>A0A7V9YX26_9BACL</name>
<feature type="transmembrane region" description="Helical" evidence="1">
    <location>
        <begin position="86"/>
        <end position="108"/>
    </location>
</feature>
<evidence type="ECO:0000313" key="2">
    <source>
        <dbReference type="EMBL" id="MBA2869970.1"/>
    </source>
</evidence>
<keyword evidence="1" id="KW-1133">Transmembrane helix</keyword>
<comment type="caution">
    <text evidence="2">The sequence shown here is derived from an EMBL/GenBank/DDBJ whole genome shotgun (WGS) entry which is preliminary data.</text>
</comment>
<feature type="transmembrane region" description="Helical" evidence="1">
    <location>
        <begin position="55"/>
        <end position="74"/>
    </location>
</feature>
<protein>
    <submittedName>
        <fullName evidence="2">Uncharacterized protein</fullName>
    </submittedName>
</protein>
<reference evidence="2 3" key="1">
    <citation type="submission" date="2020-07" db="EMBL/GenBank/DDBJ databases">
        <title>Genomic Encyclopedia of Type Strains, Phase IV (KMG-IV): sequencing the most valuable type-strain genomes for metagenomic binning, comparative biology and taxonomic classification.</title>
        <authorList>
            <person name="Goeker M."/>
        </authorList>
    </citation>
    <scope>NUCLEOTIDE SEQUENCE [LARGE SCALE GENOMIC DNA]</scope>
    <source>
        <strain evidence="2 3">DSM 25220</strain>
    </source>
</reference>
<evidence type="ECO:0000313" key="3">
    <source>
        <dbReference type="Proteomes" id="UP000580891"/>
    </source>
</evidence>
<dbReference type="RefSeq" id="WP_181535403.1">
    <property type="nucleotide sequence ID" value="NZ_JACDUU010000001.1"/>
</dbReference>
<dbReference type="EMBL" id="JACDUU010000001">
    <property type="protein sequence ID" value="MBA2869970.1"/>
    <property type="molecule type" value="Genomic_DNA"/>
</dbReference>
<keyword evidence="3" id="KW-1185">Reference proteome</keyword>
<sequence length="110" mass="12520">MFHKNRIETIPFREFMAGNHRTQKEASPSKDIYVYSGFLPTITPQNLFPIHDPGFALFLAGVGLIAGATFFERFTARSGMFELSETIEVIGRFLFPVIAYGSVFWFLFSL</sequence>
<dbReference type="AlphaFoldDB" id="A0A7V9YX26"/>
<organism evidence="2 3">
    <name type="scientific">[Anoxybacillus] calidus</name>
    <dbReference type="NCBI Taxonomy" id="575178"/>
    <lineage>
        <taxon>Bacteria</taxon>
        <taxon>Bacillati</taxon>
        <taxon>Bacillota</taxon>
        <taxon>Bacilli</taxon>
        <taxon>Bacillales</taxon>
        <taxon>Anoxybacillaceae</taxon>
        <taxon>Paranoxybacillus</taxon>
    </lineage>
</organism>
<keyword evidence="1" id="KW-0472">Membrane</keyword>
<evidence type="ECO:0000256" key="1">
    <source>
        <dbReference type="SAM" id="Phobius"/>
    </source>
</evidence>
<dbReference type="Proteomes" id="UP000580891">
    <property type="component" value="Unassembled WGS sequence"/>
</dbReference>
<gene>
    <name evidence="2" type="ORF">HNQ85_000228</name>
</gene>